<gene>
    <name evidence="1" type="ORF">ALMOND_2B000374</name>
</gene>
<protein>
    <submittedName>
        <fullName evidence="1">Uncharacterized protein</fullName>
    </submittedName>
</protein>
<dbReference type="AlphaFoldDB" id="A0A5E4G6J5"/>
<dbReference type="Gramene" id="VVA35399">
    <property type="protein sequence ID" value="VVA35399"/>
    <property type="gene ID" value="Prudul26B000374"/>
</dbReference>
<sequence length="57" mass="6733">MDDRKMKKWPRGVLVADAKLQKKMNMETKRHRAKRRMEECLSAAKDKCVGFGNRILK</sequence>
<feature type="non-terminal residue" evidence="1">
    <location>
        <position position="57"/>
    </location>
</feature>
<accession>A0A5E4G6J5</accession>
<dbReference type="EMBL" id="CABIKO010000386">
    <property type="protein sequence ID" value="VVA35399.1"/>
    <property type="molecule type" value="Genomic_DNA"/>
</dbReference>
<reference evidence="2" key="1">
    <citation type="journal article" date="2020" name="Plant J.">
        <title>Transposons played a major role in the diversification between the closely related almond and peach genomes: results from the almond genome sequence.</title>
        <authorList>
            <person name="Alioto T."/>
            <person name="Alexiou K.G."/>
            <person name="Bardil A."/>
            <person name="Barteri F."/>
            <person name="Castanera R."/>
            <person name="Cruz F."/>
            <person name="Dhingra A."/>
            <person name="Duval H."/>
            <person name="Fernandez I Marti A."/>
            <person name="Frias L."/>
            <person name="Galan B."/>
            <person name="Garcia J.L."/>
            <person name="Howad W."/>
            <person name="Gomez-Garrido J."/>
            <person name="Gut M."/>
            <person name="Julca I."/>
            <person name="Morata J."/>
            <person name="Puigdomenech P."/>
            <person name="Ribeca P."/>
            <person name="Rubio Cabetas M.J."/>
            <person name="Vlasova A."/>
            <person name="Wirthensohn M."/>
            <person name="Garcia-Mas J."/>
            <person name="Gabaldon T."/>
            <person name="Casacuberta J.M."/>
            <person name="Arus P."/>
        </authorList>
    </citation>
    <scope>NUCLEOTIDE SEQUENCE [LARGE SCALE GENOMIC DNA]</scope>
    <source>
        <strain evidence="2">cv. Texas</strain>
    </source>
</reference>
<organism evidence="1 2">
    <name type="scientific">Prunus dulcis</name>
    <name type="common">Almond</name>
    <name type="synonym">Amygdalus dulcis</name>
    <dbReference type="NCBI Taxonomy" id="3755"/>
    <lineage>
        <taxon>Eukaryota</taxon>
        <taxon>Viridiplantae</taxon>
        <taxon>Streptophyta</taxon>
        <taxon>Embryophyta</taxon>
        <taxon>Tracheophyta</taxon>
        <taxon>Spermatophyta</taxon>
        <taxon>Magnoliopsida</taxon>
        <taxon>eudicotyledons</taxon>
        <taxon>Gunneridae</taxon>
        <taxon>Pentapetalae</taxon>
        <taxon>rosids</taxon>
        <taxon>fabids</taxon>
        <taxon>Rosales</taxon>
        <taxon>Rosaceae</taxon>
        <taxon>Amygdaloideae</taxon>
        <taxon>Amygdaleae</taxon>
        <taxon>Prunus</taxon>
    </lineage>
</organism>
<name>A0A5E4G6J5_PRUDU</name>
<evidence type="ECO:0000313" key="2">
    <source>
        <dbReference type="Proteomes" id="UP000327085"/>
    </source>
</evidence>
<proteinExistence type="predicted"/>
<evidence type="ECO:0000313" key="1">
    <source>
        <dbReference type="EMBL" id="VVA35399.1"/>
    </source>
</evidence>
<dbReference type="Proteomes" id="UP000327085">
    <property type="component" value="Chromosome 4"/>
</dbReference>
<dbReference type="InParanoid" id="A0A5E4G6J5"/>